<accession>A0AAN9AFS9</accession>
<comment type="caution">
    <text evidence="2">The sequence shown here is derived from an EMBL/GenBank/DDBJ whole genome shotgun (WGS) entry which is preliminary data.</text>
</comment>
<dbReference type="InterPro" id="IPR027197">
    <property type="entry name" value="SLC43A3"/>
</dbReference>
<organism evidence="2 3">
    <name type="scientific">Halocaridina rubra</name>
    <name type="common">Hawaiian red shrimp</name>
    <dbReference type="NCBI Taxonomy" id="373956"/>
    <lineage>
        <taxon>Eukaryota</taxon>
        <taxon>Metazoa</taxon>
        <taxon>Ecdysozoa</taxon>
        <taxon>Arthropoda</taxon>
        <taxon>Crustacea</taxon>
        <taxon>Multicrustacea</taxon>
        <taxon>Malacostraca</taxon>
        <taxon>Eumalacostraca</taxon>
        <taxon>Eucarida</taxon>
        <taxon>Decapoda</taxon>
        <taxon>Pleocyemata</taxon>
        <taxon>Caridea</taxon>
        <taxon>Atyoidea</taxon>
        <taxon>Atyidae</taxon>
        <taxon>Halocaridina</taxon>
    </lineage>
</organism>
<evidence type="ECO:0000313" key="3">
    <source>
        <dbReference type="Proteomes" id="UP001381693"/>
    </source>
</evidence>
<feature type="transmembrane region" description="Helical" evidence="1">
    <location>
        <begin position="441"/>
        <end position="460"/>
    </location>
</feature>
<dbReference type="InterPro" id="IPR011701">
    <property type="entry name" value="MFS"/>
</dbReference>
<dbReference type="AlphaFoldDB" id="A0AAN9AFS9"/>
<dbReference type="PANTHER" id="PTHR20765">
    <property type="entry name" value="SOLUTE CARRIER FAMILY 43 MEMBER 3-RELATED"/>
    <property type="match status" value="1"/>
</dbReference>
<keyword evidence="1" id="KW-0472">Membrane</keyword>
<feature type="transmembrane region" description="Helical" evidence="1">
    <location>
        <begin position="338"/>
        <end position="361"/>
    </location>
</feature>
<dbReference type="Gene3D" id="1.20.1250.20">
    <property type="entry name" value="MFS general substrate transporter like domains"/>
    <property type="match status" value="1"/>
</dbReference>
<evidence type="ECO:0008006" key="4">
    <source>
        <dbReference type="Google" id="ProtNLM"/>
    </source>
</evidence>
<evidence type="ECO:0000256" key="1">
    <source>
        <dbReference type="SAM" id="Phobius"/>
    </source>
</evidence>
<feature type="transmembrane region" description="Helical" evidence="1">
    <location>
        <begin position="407"/>
        <end position="429"/>
    </location>
</feature>
<reference evidence="2 3" key="1">
    <citation type="submission" date="2023-11" db="EMBL/GenBank/DDBJ databases">
        <title>Halocaridina rubra genome assembly.</title>
        <authorList>
            <person name="Smith C."/>
        </authorList>
    </citation>
    <scope>NUCLEOTIDE SEQUENCE [LARGE SCALE GENOMIC DNA]</scope>
    <source>
        <strain evidence="2">EP-1</strain>
        <tissue evidence="2">Whole</tissue>
    </source>
</reference>
<dbReference type="Proteomes" id="UP001381693">
    <property type="component" value="Unassembled WGS sequence"/>
</dbReference>
<evidence type="ECO:0000313" key="2">
    <source>
        <dbReference type="EMBL" id="KAK7086245.1"/>
    </source>
</evidence>
<dbReference type="PANTHER" id="PTHR20765:SF1">
    <property type="entry name" value="EQUILIBRATIVE NUCLEOBASE TRANSPORTER 1"/>
    <property type="match status" value="1"/>
</dbReference>
<dbReference type="SUPFAM" id="SSF103473">
    <property type="entry name" value="MFS general substrate transporter"/>
    <property type="match status" value="1"/>
</dbReference>
<keyword evidence="1" id="KW-0812">Transmembrane</keyword>
<feature type="transmembrane region" description="Helical" evidence="1">
    <location>
        <begin position="17"/>
        <end position="37"/>
    </location>
</feature>
<feature type="transmembrane region" description="Helical" evidence="1">
    <location>
        <begin position="213"/>
        <end position="233"/>
    </location>
</feature>
<feature type="transmembrane region" description="Helical" evidence="1">
    <location>
        <begin position="156"/>
        <end position="175"/>
    </location>
</feature>
<gene>
    <name evidence="2" type="ORF">SK128_003027</name>
</gene>
<sequence>MKCNQDPNLELSTSRKIIIFFIGTFESMLFGGAVFGWPQLVHVLKVEGLYSDLCGAPVTFNHPPFVPENQTLLSHQAFVPNNHTLQRNFILSTPFNTSRCNSFNRTYEISSSHAVGVEKCDPQDQRFALIYTVTICCYSIPGILVGYLLHHAGLRVTRISGGTMLSLGFLLLGIATKESPHWLFPAMILLALGGNQIRMSVMQFGDLFPAHRATAITLLSGMYAASAALFLIFQFTANMEIDRAHVCWFLAALSSLTVFLSFLMPVHHIPNKEQEAGGSNVSQNTQPLARSLWTASSMLHQLWFFVNLFAVNNYQQTYNVWITSSSCSVNEAGLYSMLFSYSNLITVFISPMGGAFTDYMVKKAGKTPNELDKRVKEVQASFWPLLVTTISTVAMYASILFYHPAAIYVSLIAMIVARPCIIAVSTAYVRIRFPGDHFNRLLGIYGTVTSVLLFLQYPHFMLAQKMYYIAHGLTLAILAISFMNPIHLLFTPLMRHAIAIRDEVSEDDLLALKTQNGEYRSPTRA</sequence>
<name>A0AAN9AFS9_HALRR</name>
<protein>
    <recommendedName>
        <fullName evidence="4">Solute carrier family 43 member 3</fullName>
    </recommendedName>
</protein>
<feature type="transmembrane region" description="Helical" evidence="1">
    <location>
        <begin position="382"/>
        <end position="401"/>
    </location>
</feature>
<keyword evidence="3" id="KW-1185">Reference proteome</keyword>
<dbReference type="EMBL" id="JAXCGZ010000282">
    <property type="protein sequence ID" value="KAK7086245.1"/>
    <property type="molecule type" value="Genomic_DNA"/>
</dbReference>
<keyword evidence="1" id="KW-1133">Transmembrane helix</keyword>
<feature type="transmembrane region" description="Helical" evidence="1">
    <location>
        <begin position="128"/>
        <end position="150"/>
    </location>
</feature>
<proteinExistence type="predicted"/>
<feature type="transmembrane region" description="Helical" evidence="1">
    <location>
        <begin position="245"/>
        <end position="264"/>
    </location>
</feature>
<dbReference type="InterPro" id="IPR036259">
    <property type="entry name" value="MFS_trans_sf"/>
</dbReference>
<feature type="transmembrane region" description="Helical" evidence="1">
    <location>
        <begin position="466"/>
        <end position="490"/>
    </location>
</feature>
<dbReference type="Pfam" id="PF07690">
    <property type="entry name" value="MFS_1"/>
    <property type="match status" value="1"/>
</dbReference>
<dbReference type="GO" id="GO:0022857">
    <property type="term" value="F:transmembrane transporter activity"/>
    <property type="evidence" value="ECO:0007669"/>
    <property type="project" value="InterPro"/>
</dbReference>